<comment type="similarity">
    <text evidence="4 13 14">Belongs to the triosephosphate isomerase family.</text>
</comment>
<proteinExistence type="inferred from homology"/>
<comment type="caution">
    <text evidence="15">The sequence shown here is derived from an EMBL/GenBank/DDBJ whole genome shotgun (WGS) entry which is preliminary data.</text>
</comment>
<evidence type="ECO:0000256" key="9">
    <source>
        <dbReference type="ARBA" id="ARBA00022490"/>
    </source>
</evidence>
<dbReference type="InterPro" id="IPR020861">
    <property type="entry name" value="Triosephosphate_isomerase_AS"/>
</dbReference>
<dbReference type="InterPro" id="IPR035990">
    <property type="entry name" value="TIM_sf"/>
</dbReference>
<dbReference type="GO" id="GO:0006096">
    <property type="term" value="P:glycolytic process"/>
    <property type="evidence" value="ECO:0007669"/>
    <property type="project" value="UniProtKB-UniRule"/>
</dbReference>
<feature type="active site" description="Proton acceptor" evidence="13">
    <location>
        <position position="167"/>
    </location>
</feature>
<dbReference type="InterPro" id="IPR022896">
    <property type="entry name" value="TrioseP_Isoase_bac/euk"/>
</dbReference>
<evidence type="ECO:0000256" key="3">
    <source>
        <dbReference type="ARBA" id="ARBA00004939"/>
    </source>
</evidence>
<dbReference type="HAMAP" id="MF_00147_B">
    <property type="entry name" value="TIM_B"/>
    <property type="match status" value="1"/>
</dbReference>
<evidence type="ECO:0000256" key="11">
    <source>
        <dbReference type="ARBA" id="ARBA00023235"/>
    </source>
</evidence>
<name>A0A3N2DFR9_9GAMM</name>
<feature type="binding site" evidence="13">
    <location>
        <begin position="233"/>
        <end position="234"/>
    </location>
    <ligand>
        <name>substrate</name>
    </ligand>
</feature>
<dbReference type="SUPFAM" id="SSF51351">
    <property type="entry name" value="Triosephosphate isomerase (TIM)"/>
    <property type="match status" value="1"/>
</dbReference>
<dbReference type="GO" id="GO:0005829">
    <property type="term" value="C:cytosol"/>
    <property type="evidence" value="ECO:0007669"/>
    <property type="project" value="TreeGrafter"/>
</dbReference>
<feature type="binding site" evidence="13">
    <location>
        <begin position="9"/>
        <end position="11"/>
    </location>
    <ligand>
        <name>substrate</name>
    </ligand>
</feature>
<evidence type="ECO:0000256" key="13">
    <source>
        <dbReference type="HAMAP-Rule" id="MF_00147"/>
    </source>
</evidence>
<evidence type="ECO:0000313" key="16">
    <source>
        <dbReference type="Proteomes" id="UP000275394"/>
    </source>
</evidence>
<sequence length="251" mass="26261">MRQPLVIGNWKMNGSSESISALLSGVVAGLGESDGAKVAVCPSFVYIPSVIAQLQGEAIEVGAQNVAEQQSGAFTGEISVAMLKDIGCRYVIVGHSERRALFAESDVQVARKFIQVKDAGLLPVLCVGENLAERESGQALAVIEAQLQAVLTEAGAGCFESAVVAYEPIWAIGTGKTATPEQAQEVHKYVRDFIARESKSTADKLQILYGGSVKAANAAELFAQQDIDGALVGGAALSATEFVTICKATNK</sequence>
<dbReference type="OrthoDB" id="9809429at2"/>
<evidence type="ECO:0000256" key="4">
    <source>
        <dbReference type="ARBA" id="ARBA00007422"/>
    </source>
</evidence>
<keyword evidence="11 13" id="KW-0413">Isomerase</keyword>
<dbReference type="Gene3D" id="3.20.20.70">
    <property type="entry name" value="Aldolase class I"/>
    <property type="match status" value="1"/>
</dbReference>
<dbReference type="GO" id="GO:0046166">
    <property type="term" value="P:glyceraldehyde-3-phosphate biosynthetic process"/>
    <property type="evidence" value="ECO:0007669"/>
    <property type="project" value="TreeGrafter"/>
</dbReference>
<dbReference type="PROSITE" id="PS00171">
    <property type="entry name" value="TIM_1"/>
    <property type="match status" value="1"/>
</dbReference>
<dbReference type="InterPro" id="IPR000652">
    <property type="entry name" value="Triosephosphate_isomerase"/>
</dbReference>
<feature type="active site" description="Electrophile" evidence="13">
    <location>
        <position position="95"/>
    </location>
</feature>
<evidence type="ECO:0000256" key="14">
    <source>
        <dbReference type="RuleBase" id="RU363013"/>
    </source>
</evidence>
<dbReference type="GO" id="GO:0019563">
    <property type="term" value="P:glycerol catabolic process"/>
    <property type="evidence" value="ECO:0007669"/>
    <property type="project" value="TreeGrafter"/>
</dbReference>
<dbReference type="EMBL" id="RKHR01000007">
    <property type="protein sequence ID" value="ROR98646.1"/>
    <property type="molecule type" value="Genomic_DNA"/>
</dbReference>
<dbReference type="PANTHER" id="PTHR21139">
    <property type="entry name" value="TRIOSEPHOSPHATE ISOMERASE"/>
    <property type="match status" value="1"/>
</dbReference>
<evidence type="ECO:0000256" key="5">
    <source>
        <dbReference type="ARBA" id="ARBA00011738"/>
    </source>
</evidence>
<evidence type="ECO:0000256" key="2">
    <source>
        <dbReference type="ARBA" id="ARBA00004742"/>
    </source>
</evidence>
<feature type="binding site" evidence="13">
    <location>
        <position position="212"/>
    </location>
    <ligand>
        <name>substrate</name>
    </ligand>
</feature>
<dbReference type="UniPathway" id="UPA00109">
    <property type="reaction ID" value="UER00189"/>
</dbReference>
<comment type="subcellular location">
    <subcellularLocation>
        <location evidence="13 14">Cytoplasm</location>
    </subcellularLocation>
</comment>
<dbReference type="Proteomes" id="UP000275394">
    <property type="component" value="Unassembled WGS sequence"/>
</dbReference>
<gene>
    <name evidence="13" type="primary">tpiA</name>
    <name evidence="15" type="ORF">EDC56_3378</name>
</gene>
<reference evidence="15 16" key="1">
    <citation type="submission" date="2018-11" db="EMBL/GenBank/DDBJ databases">
        <title>Genomic Encyclopedia of Type Strains, Phase IV (KMG-IV): sequencing the most valuable type-strain genomes for metagenomic binning, comparative biology and taxonomic classification.</title>
        <authorList>
            <person name="Goeker M."/>
        </authorList>
    </citation>
    <scope>NUCLEOTIDE SEQUENCE [LARGE SCALE GENOMIC DNA]</scope>
    <source>
        <strain evidence="15 16">DSM 100316</strain>
    </source>
</reference>
<dbReference type="FunFam" id="3.20.20.70:FF:000020">
    <property type="entry name" value="Triosephosphate isomerase"/>
    <property type="match status" value="1"/>
</dbReference>
<dbReference type="CDD" id="cd00311">
    <property type="entry name" value="TIM"/>
    <property type="match status" value="1"/>
</dbReference>
<dbReference type="GO" id="GO:0004807">
    <property type="term" value="F:triose-phosphate isomerase activity"/>
    <property type="evidence" value="ECO:0007669"/>
    <property type="project" value="UniProtKB-UniRule"/>
</dbReference>
<comment type="pathway">
    <text evidence="2 13 14">Carbohydrate biosynthesis; gluconeogenesis.</text>
</comment>
<dbReference type="UniPathway" id="UPA00138"/>
<evidence type="ECO:0000256" key="6">
    <source>
        <dbReference type="ARBA" id="ARBA00011940"/>
    </source>
</evidence>
<dbReference type="PANTHER" id="PTHR21139:SF42">
    <property type="entry name" value="TRIOSEPHOSPHATE ISOMERASE"/>
    <property type="match status" value="1"/>
</dbReference>
<evidence type="ECO:0000256" key="12">
    <source>
        <dbReference type="ARBA" id="ARBA00055680"/>
    </source>
</evidence>
<dbReference type="Pfam" id="PF00121">
    <property type="entry name" value="TIM"/>
    <property type="match status" value="1"/>
</dbReference>
<dbReference type="NCBIfam" id="TIGR00419">
    <property type="entry name" value="tim"/>
    <property type="match status" value="1"/>
</dbReference>
<evidence type="ECO:0000313" key="15">
    <source>
        <dbReference type="EMBL" id="ROR98646.1"/>
    </source>
</evidence>
<evidence type="ECO:0000256" key="1">
    <source>
        <dbReference type="ARBA" id="ARBA00000474"/>
    </source>
</evidence>
<evidence type="ECO:0000256" key="10">
    <source>
        <dbReference type="ARBA" id="ARBA00023152"/>
    </source>
</evidence>
<comment type="catalytic activity">
    <reaction evidence="1 13 14">
        <text>D-glyceraldehyde 3-phosphate = dihydroxyacetone phosphate</text>
        <dbReference type="Rhea" id="RHEA:18585"/>
        <dbReference type="ChEBI" id="CHEBI:57642"/>
        <dbReference type="ChEBI" id="CHEBI:59776"/>
        <dbReference type="EC" id="5.3.1.1"/>
    </reaction>
</comment>
<comment type="function">
    <text evidence="12 13">Involved in the gluconeogenesis. Catalyzes stereospecifically the conversion of dihydroxyacetone phosphate (DHAP) to D-glyceraldehyde-3-phosphate (G3P).</text>
</comment>
<dbReference type="PROSITE" id="PS51440">
    <property type="entry name" value="TIM_2"/>
    <property type="match status" value="1"/>
</dbReference>
<comment type="pathway">
    <text evidence="13 14">Carbohydrate degradation; glycolysis; D-glyceraldehyde 3-phosphate from glycerone phosphate: step 1/1.</text>
</comment>
<dbReference type="InterPro" id="IPR013785">
    <property type="entry name" value="Aldolase_TIM"/>
</dbReference>
<accession>A0A3N2DFR9</accession>
<dbReference type="EC" id="5.3.1.1" evidence="6 13"/>
<comment type="pathway">
    <text evidence="3">Carbohydrate metabolism; erythritol degradation.</text>
</comment>
<organism evidence="15 16">
    <name type="scientific">Sinobacterium caligoides</name>
    <dbReference type="NCBI Taxonomy" id="933926"/>
    <lineage>
        <taxon>Bacteria</taxon>
        <taxon>Pseudomonadati</taxon>
        <taxon>Pseudomonadota</taxon>
        <taxon>Gammaproteobacteria</taxon>
        <taxon>Cellvibrionales</taxon>
        <taxon>Spongiibacteraceae</taxon>
        <taxon>Sinobacterium</taxon>
    </lineage>
</organism>
<dbReference type="AlphaFoldDB" id="A0A3N2DFR9"/>
<keyword evidence="16" id="KW-1185">Reference proteome</keyword>
<evidence type="ECO:0000256" key="7">
    <source>
        <dbReference type="ARBA" id="ARBA00019397"/>
    </source>
</evidence>
<protein>
    <recommendedName>
        <fullName evidence="7 13">Triosephosphate isomerase</fullName>
        <shortName evidence="13">TIM</shortName>
        <shortName evidence="13">TPI</shortName>
        <ecNumber evidence="6 13">5.3.1.1</ecNumber>
    </recommendedName>
    <alternativeName>
        <fullName evidence="13">Triose-phosphate isomerase</fullName>
    </alternativeName>
</protein>
<dbReference type="RefSeq" id="WP_123713717.1">
    <property type="nucleotide sequence ID" value="NZ_RKHR01000007.1"/>
</dbReference>
<keyword evidence="8 13" id="KW-0312">Gluconeogenesis</keyword>
<evidence type="ECO:0000256" key="8">
    <source>
        <dbReference type="ARBA" id="ARBA00022432"/>
    </source>
</evidence>
<dbReference type="GO" id="GO:0006094">
    <property type="term" value="P:gluconeogenesis"/>
    <property type="evidence" value="ECO:0007669"/>
    <property type="project" value="UniProtKB-UniRule"/>
</dbReference>
<comment type="subunit">
    <text evidence="5 13 14">Homodimer.</text>
</comment>
<keyword evidence="10 13" id="KW-0324">Glycolysis</keyword>
<keyword evidence="9 13" id="KW-0963">Cytoplasm</keyword>
<feature type="binding site" evidence="13">
    <location>
        <position position="173"/>
    </location>
    <ligand>
        <name>substrate</name>
    </ligand>
</feature>